<protein>
    <submittedName>
        <fullName evidence="1">Uncharacterized protein</fullName>
    </submittedName>
</protein>
<keyword evidence="2" id="KW-1185">Reference proteome</keyword>
<reference evidence="1" key="1">
    <citation type="journal article" date="2021" name="Microb. Physiol.">
        <title>Proteogenomic Insights into the Physiology of Marine, Sulfate-Reducing, Filamentous Desulfonema limicola and Desulfonema magnum.</title>
        <authorList>
            <person name="Schnaars V."/>
            <person name="Wohlbrand L."/>
            <person name="Scheve S."/>
            <person name="Hinrichs C."/>
            <person name="Reinhardt R."/>
            <person name="Rabus R."/>
        </authorList>
    </citation>
    <scope>NUCLEOTIDE SEQUENCE</scope>
    <source>
        <strain evidence="1">4be13</strain>
    </source>
</reference>
<dbReference type="KEGG" id="dmm:dnm_081100"/>
<proteinExistence type="predicted"/>
<sequence>MPSRTEAGNTIRISWRKKGYPRIDEFQSGDFFCQKIISITI</sequence>
<accession>A0A975GSG3</accession>
<dbReference type="EMBL" id="CP061800">
    <property type="protein sequence ID" value="QTA92036.1"/>
    <property type="molecule type" value="Genomic_DNA"/>
</dbReference>
<evidence type="ECO:0000313" key="2">
    <source>
        <dbReference type="Proteomes" id="UP000663722"/>
    </source>
</evidence>
<dbReference type="AlphaFoldDB" id="A0A975GSG3"/>
<dbReference type="Proteomes" id="UP000663722">
    <property type="component" value="Chromosome"/>
</dbReference>
<organism evidence="1 2">
    <name type="scientific">Desulfonema magnum</name>
    <dbReference type="NCBI Taxonomy" id="45655"/>
    <lineage>
        <taxon>Bacteria</taxon>
        <taxon>Pseudomonadati</taxon>
        <taxon>Thermodesulfobacteriota</taxon>
        <taxon>Desulfobacteria</taxon>
        <taxon>Desulfobacterales</taxon>
        <taxon>Desulfococcaceae</taxon>
        <taxon>Desulfonema</taxon>
    </lineage>
</organism>
<name>A0A975GSG3_9BACT</name>
<gene>
    <name evidence="1" type="ORF">dnm_081100</name>
</gene>
<evidence type="ECO:0000313" key="1">
    <source>
        <dbReference type="EMBL" id="QTA92036.1"/>
    </source>
</evidence>